<gene>
    <name evidence="2" type="ORF">EAI_04938</name>
</gene>
<evidence type="ECO:0000313" key="3">
    <source>
        <dbReference type="Proteomes" id="UP000008237"/>
    </source>
</evidence>
<proteinExistence type="predicted"/>
<dbReference type="AlphaFoldDB" id="E2BRY1"/>
<feature type="region of interest" description="Disordered" evidence="1">
    <location>
        <begin position="1"/>
        <end position="22"/>
    </location>
</feature>
<dbReference type="EMBL" id="GL450087">
    <property type="protein sequence ID" value="EFN81551.1"/>
    <property type="molecule type" value="Genomic_DNA"/>
</dbReference>
<organism evidence="3">
    <name type="scientific">Harpegnathos saltator</name>
    <name type="common">Jerdon's jumping ant</name>
    <dbReference type="NCBI Taxonomy" id="610380"/>
    <lineage>
        <taxon>Eukaryota</taxon>
        <taxon>Metazoa</taxon>
        <taxon>Ecdysozoa</taxon>
        <taxon>Arthropoda</taxon>
        <taxon>Hexapoda</taxon>
        <taxon>Insecta</taxon>
        <taxon>Pterygota</taxon>
        <taxon>Neoptera</taxon>
        <taxon>Endopterygota</taxon>
        <taxon>Hymenoptera</taxon>
        <taxon>Apocrita</taxon>
        <taxon>Aculeata</taxon>
        <taxon>Formicoidea</taxon>
        <taxon>Formicidae</taxon>
        <taxon>Ponerinae</taxon>
        <taxon>Ponerini</taxon>
        <taxon>Harpegnathos</taxon>
    </lineage>
</organism>
<reference evidence="2 3" key="1">
    <citation type="journal article" date="2010" name="Science">
        <title>Genomic comparison of the ants Camponotus floridanus and Harpegnathos saltator.</title>
        <authorList>
            <person name="Bonasio R."/>
            <person name="Zhang G."/>
            <person name="Ye C."/>
            <person name="Mutti N.S."/>
            <person name="Fang X."/>
            <person name="Qin N."/>
            <person name="Donahue G."/>
            <person name="Yang P."/>
            <person name="Li Q."/>
            <person name="Li C."/>
            <person name="Zhang P."/>
            <person name="Huang Z."/>
            <person name="Berger S.L."/>
            <person name="Reinberg D."/>
            <person name="Wang J."/>
            <person name="Liebig J."/>
        </authorList>
    </citation>
    <scope>NUCLEOTIDE SEQUENCE [LARGE SCALE GENOMIC DNA]</scope>
    <source>
        <strain evidence="2 3">R22 G/1</strain>
    </source>
</reference>
<feature type="compositionally biased region" description="Basic and acidic residues" evidence="1">
    <location>
        <begin position="1"/>
        <end position="17"/>
    </location>
</feature>
<dbReference type="Proteomes" id="UP000008237">
    <property type="component" value="Unassembled WGS sequence"/>
</dbReference>
<sequence>METDELRHDTDEHRNDATENSQQQFSFPKFLTHMRPVPWMSAEVCQMNVRRGRNYCFFNPLQYCKGLDVINGFCVFHLSALFNLVYITDALYQLVIMHWNLWNEFYSWLLMKHPPQLDLAYSSGSDIINIPMHACTIITQMIVRLLSTCHNQINDGRFYSLPSNYGIMVCGHLVYQDNMYSNGTTTTESGIHACGNLAAEWPILRYDACETPTLHFESAVNCHESFCVNTKEIKDEMIGKNVGLGVGLKRIATFDFERLSACTTRYK</sequence>
<protein>
    <submittedName>
        <fullName evidence="2">Uncharacterized protein</fullName>
    </submittedName>
</protein>
<dbReference type="InParanoid" id="E2BRY1"/>
<name>E2BRY1_HARSA</name>
<evidence type="ECO:0000313" key="2">
    <source>
        <dbReference type="EMBL" id="EFN81551.1"/>
    </source>
</evidence>
<accession>E2BRY1</accession>
<keyword evidence="3" id="KW-1185">Reference proteome</keyword>
<evidence type="ECO:0000256" key="1">
    <source>
        <dbReference type="SAM" id="MobiDB-lite"/>
    </source>
</evidence>